<dbReference type="InterPro" id="IPR001764">
    <property type="entry name" value="Glyco_hydro_3_N"/>
</dbReference>
<feature type="signal peptide" evidence="4">
    <location>
        <begin position="1"/>
        <end position="20"/>
    </location>
</feature>
<dbReference type="InterPro" id="IPR017853">
    <property type="entry name" value="GH"/>
</dbReference>
<dbReference type="Proteomes" id="UP000009872">
    <property type="component" value="Unassembled WGS sequence"/>
</dbReference>
<dbReference type="InterPro" id="IPR054850">
    <property type="entry name" value="Xylosidase_Xyl3A"/>
</dbReference>
<dbReference type="InterPro" id="IPR013783">
    <property type="entry name" value="Ig-like_fold"/>
</dbReference>
<dbReference type="Gene3D" id="3.40.50.1700">
    <property type="entry name" value="Glycoside hydrolase family 3 C-terminal domain"/>
    <property type="match status" value="2"/>
</dbReference>
<dbReference type="InterPro" id="IPR011658">
    <property type="entry name" value="PA14_dom"/>
</dbReference>
<dbReference type="Pfam" id="PF14310">
    <property type="entry name" value="Fn3-like"/>
    <property type="match status" value="1"/>
</dbReference>
<evidence type="ECO:0000256" key="1">
    <source>
        <dbReference type="ARBA" id="ARBA00005336"/>
    </source>
</evidence>
<gene>
    <name evidence="6" type="ORF">HMPREF9447_02040</name>
</gene>
<dbReference type="Pfam" id="PF01915">
    <property type="entry name" value="Glyco_hydro_3_C"/>
    <property type="match status" value="1"/>
</dbReference>
<feature type="domain" description="PA14" evidence="5">
    <location>
        <begin position="455"/>
        <end position="597"/>
    </location>
</feature>
<dbReference type="HOGENOM" id="CLU_004542_5_3_10"/>
<keyword evidence="7" id="KW-1185">Reference proteome</keyword>
<evidence type="ECO:0000256" key="2">
    <source>
        <dbReference type="ARBA" id="ARBA00022729"/>
    </source>
</evidence>
<dbReference type="GO" id="GO:0046556">
    <property type="term" value="F:alpha-L-arabinofuranosidase activity"/>
    <property type="evidence" value="ECO:0007669"/>
    <property type="project" value="TreeGrafter"/>
</dbReference>
<name>K9EI16_9BACE</name>
<keyword evidence="2 4" id="KW-0732">Signal</keyword>
<dbReference type="Pfam" id="PF00933">
    <property type="entry name" value="Glyco_hydro_3"/>
    <property type="match status" value="1"/>
</dbReference>
<dbReference type="PRINTS" id="PR00133">
    <property type="entry name" value="GLHYDRLASE3"/>
</dbReference>
<sequence length="862" mass="95965">MKRKLFYLLPFLLLAGCGQASYKNTSLSPEERAELLVKELTLEEKARLMMDASQSVERLGIKPYNWWNEALHGVARAGLATVFPQPIGMAASFDPEMVYEVFNAVSDEVRAKNTYYTSRDSRERYQGLTMWTPTVNIYRDPRWGRGIETYGEDPYLTSRMGVMVVKGLQGPADGKYDKLHACAKHFAVHSGPEWNRHSFNAENINPRDLYETYLPPFEALVKEGEVKEVMCAYNRFEGEPCCGSDRLLMQILRGEWGFDGIVVADCGAIADFYNDRGHHTHPNAESASAAAVVSGTDLDCGSSYKALVESVKKGLIAEETVDVSVKRLLKARFELGEMDEPEKVSWTKIPFSVVASAAHDSLALEIARKSMTLLMNKDNFLPLKRGGLTVAVMGPNANDSVMQWGNYNGMPPHTVTILDGVRNILGAEDKLIYEQGCPWVERTLIQSAFSQCKSDEGLGFTARYWNNLTHEGDPVTTAQVTTPFRFCTSGATVFAPGVNLTDFSATYNSVFTPKESGEIVLEVYCYGSGKLRVDGEEVKSFSNKHGARKTTHTMKVQAGKSYNIELDFEYLRSDAQLNFDLGFKKDVDIRKSVERVKDADVVIFASGISPSLEGEEMGVNLPGFKKGDRTDIELPAVQRELIDALHRAGKKIILVNCSGSPIGLEPETKKCEALLQAWYPGQQGGTAVAEVLFGTYNPAGRLPVTFYRNIYQLPDFEDYNMTGRTYRYMQDIPLFPFGYGLSYTTFNYGKVSLNKGEITDGQTVKLTVSVTNTGERGGEEVVQVYLKKQGDTKGPVKTLRAFKRISIPSGQTVNVEFELKDKELEWWDEQSNTVRVCPGNYDIMVGGSSRDGDLQQISIIVR</sequence>
<dbReference type="OrthoDB" id="9805821at2"/>
<protein>
    <recommendedName>
        <fullName evidence="5">PA14 domain-containing protein</fullName>
    </recommendedName>
</protein>
<dbReference type="FunFam" id="2.60.40.10:FF:000495">
    <property type="entry name" value="Periplasmic beta-glucosidase"/>
    <property type="match status" value="1"/>
</dbReference>
<dbReference type="InterPro" id="IPR037524">
    <property type="entry name" value="PA14/GLEYA"/>
</dbReference>
<dbReference type="InterPro" id="IPR002772">
    <property type="entry name" value="Glyco_hydro_3_C"/>
</dbReference>
<dbReference type="SMART" id="SM01217">
    <property type="entry name" value="Fn3_like"/>
    <property type="match status" value="1"/>
</dbReference>
<dbReference type="PANTHER" id="PTHR42721:SF3">
    <property type="entry name" value="BETA-D-XYLOSIDASE 5-RELATED"/>
    <property type="match status" value="1"/>
</dbReference>
<evidence type="ECO:0000256" key="4">
    <source>
        <dbReference type="SAM" id="SignalP"/>
    </source>
</evidence>
<dbReference type="GO" id="GO:0045493">
    <property type="term" value="P:xylan catabolic process"/>
    <property type="evidence" value="ECO:0007669"/>
    <property type="project" value="InterPro"/>
</dbReference>
<proteinExistence type="inferred from homology"/>
<dbReference type="PANTHER" id="PTHR42721">
    <property type="entry name" value="SUGAR HYDROLASE-RELATED"/>
    <property type="match status" value="1"/>
</dbReference>
<keyword evidence="3" id="KW-0378">Hydrolase</keyword>
<dbReference type="SMART" id="SM00758">
    <property type="entry name" value="PA14"/>
    <property type="match status" value="1"/>
</dbReference>
<comment type="caution">
    <text evidence="6">The sequence shown here is derived from an EMBL/GenBank/DDBJ whole genome shotgun (WGS) entry which is preliminary data.</text>
</comment>
<dbReference type="AlphaFoldDB" id="K9EI16"/>
<dbReference type="InterPro" id="IPR036962">
    <property type="entry name" value="Glyco_hydro_3_N_sf"/>
</dbReference>
<dbReference type="GO" id="GO:0008422">
    <property type="term" value="F:beta-glucosidase activity"/>
    <property type="evidence" value="ECO:0007669"/>
    <property type="project" value="UniProtKB-ARBA"/>
</dbReference>
<evidence type="ECO:0000313" key="7">
    <source>
        <dbReference type="Proteomes" id="UP000009872"/>
    </source>
</evidence>
<dbReference type="PROSITE" id="PS51820">
    <property type="entry name" value="PA14"/>
    <property type="match status" value="1"/>
</dbReference>
<feature type="chain" id="PRO_5003927487" description="PA14 domain-containing protein" evidence="4">
    <location>
        <begin position="21"/>
        <end position="862"/>
    </location>
</feature>
<dbReference type="GO" id="GO:0031222">
    <property type="term" value="P:arabinan catabolic process"/>
    <property type="evidence" value="ECO:0007669"/>
    <property type="project" value="TreeGrafter"/>
</dbReference>
<dbReference type="PATRIC" id="fig|742727.4.peg.2070"/>
<dbReference type="STRING" id="742727.HMPREF9447_02040"/>
<comment type="similarity">
    <text evidence="1">Belongs to the glycosyl hydrolase 3 family.</text>
</comment>
<dbReference type="InterPro" id="IPR026891">
    <property type="entry name" value="Fn3-like"/>
</dbReference>
<dbReference type="eggNOG" id="COG1472">
    <property type="taxonomic scope" value="Bacteria"/>
</dbReference>
<dbReference type="SUPFAM" id="SSF52279">
    <property type="entry name" value="Beta-D-glucan exohydrolase, C-terminal domain"/>
    <property type="match status" value="1"/>
</dbReference>
<dbReference type="GO" id="GO:0009044">
    <property type="term" value="F:xylan 1,4-beta-xylosidase activity"/>
    <property type="evidence" value="ECO:0007669"/>
    <property type="project" value="InterPro"/>
</dbReference>
<evidence type="ECO:0000256" key="3">
    <source>
        <dbReference type="ARBA" id="ARBA00022801"/>
    </source>
</evidence>
<dbReference type="InterPro" id="IPR044993">
    <property type="entry name" value="BXL"/>
</dbReference>
<dbReference type="EMBL" id="ADLF01000009">
    <property type="protein sequence ID" value="EKU90622.1"/>
    <property type="molecule type" value="Genomic_DNA"/>
</dbReference>
<dbReference type="NCBIfam" id="NF041776">
    <property type="entry name" value="xylosidase_Xyl3A"/>
    <property type="match status" value="1"/>
</dbReference>
<evidence type="ECO:0000313" key="6">
    <source>
        <dbReference type="EMBL" id="EKU90622.1"/>
    </source>
</evidence>
<dbReference type="Gene3D" id="3.20.20.300">
    <property type="entry name" value="Glycoside hydrolase, family 3, N-terminal domain"/>
    <property type="match status" value="1"/>
</dbReference>
<dbReference type="InterPro" id="IPR036881">
    <property type="entry name" value="Glyco_hydro_3_C_sf"/>
</dbReference>
<organism evidence="6 7">
    <name type="scientific">Bacteroides oleiciplenus YIT 12058</name>
    <dbReference type="NCBI Taxonomy" id="742727"/>
    <lineage>
        <taxon>Bacteria</taxon>
        <taxon>Pseudomonadati</taxon>
        <taxon>Bacteroidota</taxon>
        <taxon>Bacteroidia</taxon>
        <taxon>Bacteroidales</taxon>
        <taxon>Bacteroidaceae</taxon>
        <taxon>Bacteroides</taxon>
    </lineage>
</organism>
<dbReference type="Pfam" id="PF07691">
    <property type="entry name" value="PA14"/>
    <property type="match status" value="1"/>
</dbReference>
<accession>K9EI16</accession>
<dbReference type="SUPFAM" id="SSF51445">
    <property type="entry name" value="(Trans)glycosidases"/>
    <property type="match status" value="1"/>
</dbReference>
<evidence type="ECO:0000259" key="5">
    <source>
        <dbReference type="PROSITE" id="PS51820"/>
    </source>
</evidence>
<dbReference type="Gene3D" id="2.60.40.10">
    <property type="entry name" value="Immunoglobulins"/>
    <property type="match status" value="1"/>
</dbReference>
<dbReference type="RefSeq" id="WP_009129601.1">
    <property type="nucleotide sequence ID" value="NZ_JH992941.1"/>
</dbReference>
<reference evidence="6 7" key="1">
    <citation type="submission" date="2012-09" db="EMBL/GenBank/DDBJ databases">
        <title>The Genome Sequence of Bacteroides oleiciplenus YIT 12058.</title>
        <authorList>
            <consortium name="The Broad Institute Genome Sequencing Platform"/>
            <person name="Earl A."/>
            <person name="Ward D."/>
            <person name="Feldgarden M."/>
            <person name="Gevers D."/>
            <person name="Morotomi M."/>
            <person name="Walker B."/>
            <person name="Young S.K."/>
            <person name="Zeng Q."/>
            <person name="Gargeya S."/>
            <person name="Fitzgerald M."/>
            <person name="Haas B."/>
            <person name="Abouelleil A."/>
            <person name="Alvarado L."/>
            <person name="Arachchi H.M."/>
            <person name="Berlin A.M."/>
            <person name="Chapman S.B."/>
            <person name="Goldberg J."/>
            <person name="Griggs A."/>
            <person name="Gujja S."/>
            <person name="Hansen M."/>
            <person name="Howarth C."/>
            <person name="Imamovic A."/>
            <person name="Larimer J."/>
            <person name="McCowen C."/>
            <person name="Montmayeur A."/>
            <person name="Murphy C."/>
            <person name="Neiman D."/>
            <person name="Pearson M."/>
            <person name="Priest M."/>
            <person name="Roberts A."/>
            <person name="Saif S."/>
            <person name="Shea T."/>
            <person name="Sisk P."/>
            <person name="Sykes S."/>
            <person name="Wortman J."/>
            <person name="Nusbaum C."/>
            <person name="Birren B."/>
        </authorList>
    </citation>
    <scope>NUCLEOTIDE SEQUENCE [LARGE SCALE GENOMIC DNA]</scope>
    <source>
        <strain evidence="6 7">YIT 12058</strain>
    </source>
</reference>
<dbReference type="PROSITE" id="PS51257">
    <property type="entry name" value="PROKAR_LIPOPROTEIN"/>
    <property type="match status" value="1"/>
</dbReference>